<gene>
    <name evidence="6" type="ORF">VM1G_08293</name>
</gene>
<proteinExistence type="inferred from homology"/>
<keyword evidence="7" id="KW-1185">Reference proteome</keyword>
<evidence type="ECO:0000313" key="6">
    <source>
        <dbReference type="EMBL" id="KUI72844.1"/>
    </source>
</evidence>
<evidence type="ECO:0000256" key="5">
    <source>
        <dbReference type="PIRSR" id="PIRSR604294-1"/>
    </source>
</evidence>
<name>A0A194W8Q3_CYTMA</name>
<feature type="binding site" evidence="5">
    <location>
        <position position="632"/>
    </location>
    <ligand>
        <name>Fe cation</name>
        <dbReference type="ChEBI" id="CHEBI:24875"/>
        <note>catalytic</note>
    </ligand>
</feature>
<evidence type="ECO:0000256" key="1">
    <source>
        <dbReference type="ARBA" id="ARBA00006787"/>
    </source>
</evidence>
<dbReference type="GO" id="GO:0016121">
    <property type="term" value="P:carotene catabolic process"/>
    <property type="evidence" value="ECO:0007669"/>
    <property type="project" value="TreeGrafter"/>
</dbReference>
<dbReference type="Proteomes" id="UP000078559">
    <property type="component" value="Chromosome 9"/>
</dbReference>
<dbReference type="AlphaFoldDB" id="A0A194W8Q3"/>
<sequence>MNASDDLAIKPSIEPQIHEAIRRVKGDEVDDLDNALENAANEAYLDWPNEAGFDHLEEHRGPIELIIQGSIPAWAAGSLFRTGPGLSKIEGTPKGTLHLSHWFDGLAHTHRFNIIADPDRGKTKVFYSSRRQCDDFVKYVQKNGLGNMITFAQKSDPCVGLFGKLMSSWSAAKKDRETKKLENAAVTVQLGVPGLQSSPIATEGHRVRQTVWLGTDASFLREIDPQTLEPIGFAQQDAIHPSLNGHLSCAHAQRCPVTGDYFNINITAGPKPTYKVFRVSAATGQTDILANFSFSDLPLAYIHSFYLSQHFVVLRVPSSHISAYGLSIPWKKNILEAMEPFDRSKRCRWFVIDRYHGRGLVARFETEAAFFFHTVNCFEEPVIEARGPKVTLSMDTVEYPTMDILDALRYDVMMNRDGKAKHFWGTKDKARAALPHLVRRKITIPIPEGPELPLSLTSYARLRYGYYAWKMLKGAKGVAGRIRSLSPQHLSWLRIRPHPPLSEHPISVVDNPIGIPAPHVGELPTINPAYHTKRYRYVYSLAMGCRSTLVDTIVKTDLITHEVLQWNNPVGHTPGEAIYVGRPGASEEDDGVLLSVVLDGSCSKSYLLCLDAMTMKEMGRAEMDFAVGIGFHGVHTTTVA</sequence>
<protein>
    <submittedName>
        <fullName evidence="6">Retinoid isomerohydrolase</fullName>
    </submittedName>
</protein>
<dbReference type="SMR" id="A0A194W8Q3"/>
<accession>A0A194W8Q3</accession>
<feature type="binding site" evidence="5">
    <location>
        <position position="303"/>
    </location>
    <ligand>
        <name>Fe cation</name>
        <dbReference type="ChEBI" id="CHEBI:24875"/>
        <note>catalytic</note>
    </ligand>
</feature>
<dbReference type="PANTHER" id="PTHR10543">
    <property type="entry name" value="BETA-CAROTENE DIOXYGENASE"/>
    <property type="match status" value="1"/>
</dbReference>
<dbReference type="OrthoDB" id="407010at2759"/>
<dbReference type="GO" id="GO:0010436">
    <property type="term" value="F:carotenoid dioxygenase activity"/>
    <property type="evidence" value="ECO:0007669"/>
    <property type="project" value="TreeGrafter"/>
</dbReference>
<dbReference type="Pfam" id="PF03055">
    <property type="entry name" value="RPE65"/>
    <property type="match status" value="1"/>
</dbReference>
<dbReference type="InterPro" id="IPR004294">
    <property type="entry name" value="Carotenoid_Oase"/>
</dbReference>
<feature type="binding site" evidence="5">
    <location>
        <position position="251"/>
    </location>
    <ligand>
        <name>Fe cation</name>
        <dbReference type="ChEBI" id="CHEBI:24875"/>
        <note>catalytic</note>
    </ligand>
</feature>
<dbReference type="EMBL" id="CM003106">
    <property type="protein sequence ID" value="KUI72844.1"/>
    <property type="molecule type" value="Genomic_DNA"/>
</dbReference>
<comment type="similarity">
    <text evidence="1">Belongs to the carotenoid oxygenase family.</text>
</comment>
<organism evidence="6 7">
    <name type="scientific">Cytospora mali</name>
    <name type="common">Apple Valsa canker fungus</name>
    <name type="synonym">Valsa mali</name>
    <dbReference type="NCBI Taxonomy" id="578113"/>
    <lineage>
        <taxon>Eukaryota</taxon>
        <taxon>Fungi</taxon>
        <taxon>Dikarya</taxon>
        <taxon>Ascomycota</taxon>
        <taxon>Pezizomycotina</taxon>
        <taxon>Sordariomycetes</taxon>
        <taxon>Sordariomycetidae</taxon>
        <taxon>Diaporthales</taxon>
        <taxon>Cytosporaceae</taxon>
        <taxon>Cytospora</taxon>
    </lineage>
</organism>
<evidence type="ECO:0000313" key="7">
    <source>
        <dbReference type="Proteomes" id="UP000078559"/>
    </source>
</evidence>
<evidence type="ECO:0000256" key="2">
    <source>
        <dbReference type="ARBA" id="ARBA00022723"/>
    </source>
</evidence>
<keyword evidence="4 5" id="KW-0408">Iron</keyword>
<dbReference type="GO" id="GO:0046872">
    <property type="term" value="F:metal ion binding"/>
    <property type="evidence" value="ECO:0007669"/>
    <property type="project" value="UniProtKB-KW"/>
</dbReference>
<keyword evidence="3" id="KW-0560">Oxidoreductase</keyword>
<comment type="cofactor">
    <cofactor evidence="5">
        <name>Fe(2+)</name>
        <dbReference type="ChEBI" id="CHEBI:29033"/>
    </cofactor>
    <text evidence="5">Binds 1 Fe(2+) ion per subunit.</text>
</comment>
<evidence type="ECO:0000256" key="3">
    <source>
        <dbReference type="ARBA" id="ARBA00023002"/>
    </source>
</evidence>
<reference evidence="6" key="1">
    <citation type="submission" date="2014-12" db="EMBL/GenBank/DDBJ databases">
        <title>Genome Sequence of Valsa Canker Pathogens Uncovers a Specific Adaption of Colonization on Woody Bark.</title>
        <authorList>
            <person name="Yin Z."/>
            <person name="Liu H."/>
            <person name="Gao X."/>
            <person name="Li Z."/>
            <person name="Song N."/>
            <person name="Ke X."/>
            <person name="Dai Q."/>
            <person name="Wu Y."/>
            <person name="Sun Y."/>
            <person name="Xu J.-R."/>
            <person name="Kang Z.K."/>
            <person name="Wang L."/>
            <person name="Huang L."/>
        </authorList>
    </citation>
    <scope>NUCLEOTIDE SEQUENCE [LARGE SCALE GENOMIC DNA]</scope>
    <source>
        <strain evidence="6">03-8</strain>
    </source>
</reference>
<feature type="binding site" evidence="5">
    <location>
        <position position="373"/>
    </location>
    <ligand>
        <name>Fe cation</name>
        <dbReference type="ChEBI" id="CHEBI:24875"/>
        <note>catalytic</note>
    </ligand>
</feature>
<keyword evidence="2 5" id="KW-0479">Metal-binding</keyword>
<dbReference type="PANTHER" id="PTHR10543:SF24">
    <property type="entry name" value="CAROTENOID ISOMEROOXYGENASE"/>
    <property type="match status" value="1"/>
</dbReference>
<evidence type="ECO:0000256" key="4">
    <source>
        <dbReference type="ARBA" id="ARBA00023004"/>
    </source>
</evidence>